<proteinExistence type="predicted"/>
<evidence type="ECO:0000313" key="3">
    <source>
        <dbReference type="Proteomes" id="UP000448177"/>
    </source>
</evidence>
<keyword evidence="1" id="KW-0472">Membrane</keyword>
<evidence type="ECO:0000256" key="1">
    <source>
        <dbReference type="SAM" id="Phobius"/>
    </source>
</evidence>
<protein>
    <submittedName>
        <fullName evidence="2">Uncharacterized protein</fullName>
    </submittedName>
</protein>
<keyword evidence="3" id="KW-1185">Reference proteome</keyword>
<keyword evidence="1" id="KW-1133">Transmembrane helix</keyword>
<feature type="transmembrane region" description="Helical" evidence="1">
    <location>
        <begin position="15"/>
        <end position="35"/>
    </location>
</feature>
<comment type="caution">
    <text evidence="2">The sequence shown here is derived from an EMBL/GenBank/DDBJ whole genome shotgun (WGS) entry which is preliminary data.</text>
</comment>
<evidence type="ECO:0000313" key="2">
    <source>
        <dbReference type="EMBL" id="MTR77983.1"/>
    </source>
</evidence>
<reference evidence="2 3" key="1">
    <citation type="journal article" date="2019" name="Nat. Med.">
        <title>A library of human gut bacterial isolates paired with longitudinal multiomics data enables mechanistic microbiome research.</title>
        <authorList>
            <person name="Poyet M."/>
            <person name="Groussin M."/>
            <person name="Gibbons S.M."/>
            <person name="Avila-Pacheco J."/>
            <person name="Jiang X."/>
            <person name="Kearney S.M."/>
            <person name="Perrotta A.R."/>
            <person name="Berdy B."/>
            <person name="Zhao S."/>
            <person name="Lieberman T.D."/>
            <person name="Swanson P.K."/>
            <person name="Smith M."/>
            <person name="Roesemann S."/>
            <person name="Alexander J.E."/>
            <person name="Rich S.A."/>
            <person name="Livny J."/>
            <person name="Vlamakis H."/>
            <person name="Clish C."/>
            <person name="Bullock K."/>
            <person name="Deik A."/>
            <person name="Scott J."/>
            <person name="Pierce K.A."/>
            <person name="Xavier R.J."/>
            <person name="Alm E.J."/>
        </authorList>
    </citation>
    <scope>NUCLEOTIDE SEQUENCE [LARGE SCALE GENOMIC DNA]</scope>
    <source>
        <strain evidence="2 3">BIOML-A1</strain>
    </source>
</reference>
<sequence length="66" mass="7420">MKNNTTNLVPTGHEVGTVTTVSGEILASFFLSFYTSKNNFKKVLKSCPILWLPIQTEYKEGKLKIL</sequence>
<keyword evidence="1" id="KW-0812">Transmembrane</keyword>
<dbReference type="AlphaFoldDB" id="A0A844KHX5"/>
<accession>A0A844KHX5</accession>
<name>A0A844KHX5_9FIRM</name>
<organism evidence="2 3">
    <name type="scientific">Mediterraneibacter faecis</name>
    <dbReference type="NCBI Taxonomy" id="592978"/>
    <lineage>
        <taxon>Bacteria</taxon>
        <taxon>Bacillati</taxon>
        <taxon>Bacillota</taxon>
        <taxon>Clostridia</taxon>
        <taxon>Lachnospirales</taxon>
        <taxon>Lachnospiraceae</taxon>
        <taxon>Mediterraneibacter</taxon>
    </lineage>
</organism>
<gene>
    <name evidence="2" type="ORF">GMD21_15295</name>
</gene>
<dbReference type="Proteomes" id="UP000448177">
    <property type="component" value="Unassembled WGS sequence"/>
</dbReference>
<dbReference type="EMBL" id="WNAF01000019">
    <property type="protein sequence ID" value="MTR77983.1"/>
    <property type="molecule type" value="Genomic_DNA"/>
</dbReference>